<dbReference type="InterPro" id="IPR007710">
    <property type="entry name" value="Nucleoside_deoxyribTrfase"/>
</dbReference>
<accession>A0A0W8F560</accession>
<dbReference type="GO" id="GO:0070694">
    <property type="term" value="F:5-hydroxymethyl-dUMP N-hydrolase activity"/>
    <property type="evidence" value="ECO:0007669"/>
    <property type="project" value="TreeGrafter"/>
</dbReference>
<dbReference type="Gene3D" id="3.40.50.450">
    <property type="match status" value="1"/>
</dbReference>
<dbReference type="GO" id="GO:0009159">
    <property type="term" value="P:deoxyribonucleoside monophosphate catabolic process"/>
    <property type="evidence" value="ECO:0007669"/>
    <property type="project" value="TreeGrafter"/>
</dbReference>
<name>A0A0W8F560_9ZZZZ</name>
<dbReference type="SUPFAM" id="SSF52309">
    <property type="entry name" value="N-(deoxy)ribosyltransferase-like"/>
    <property type="match status" value="1"/>
</dbReference>
<comment type="caution">
    <text evidence="1">The sequence shown here is derived from an EMBL/GenBank/DDBJ whole genome shotgun (WGS) entry which is preliminary data.</text>
</comment>
<dbReference type="Pfam" id="PF05014">
    <property type="entry name" value="Nuc_deoxyrib_tr"/>
    <property type="match status" value="1"/>
</dbReference>
<dbReference type="InterPro" id="IPR051239">
    <property type="entry name" value="2'-dNMP_N-hydrolase"/>
</dbReference>
<dbReference type="AlphaFoldDB" id="A0A0W8F560"/>
<organism evidence="1">
    <name type="scientific">hydrocarbon metagenome</name>
    <dbReference type="NCBI Taxonomy" id="938273"/>
    <lineage>
        <taxon>unclassified sequences</taxon>
        <taxon>metagenomes</taxon>
        <taxon>ecological metagenomes</taxon>
    </lineage>
</organism>
<keyword evidence="1" id="KW-0808">Transferase</keyword>
<dbReference type="GO" id="GO:0016740">
    <property type="term" value="F:transferase activity"/>
    <property type="evidence" value="ECO:0007669"/>
    <property type="project" value="UniProtKB-KW"/>
</dbReference>
<protein>
    <submittedName>
        <fullName evidence="1">Nucleoside 2-deoxyribosyltransferase</fullName>
    </submittedName>
</protein>
<dbReference type="EMBL" id="LNQE01001516">
    <property type="protein sequence ID" value="KUG16042.1"/>
    <property type="molecule type" value="Genomic_DNA"/>
</dbReference>
<reference evidence="1" key="1">
    <citation type="journal article" date="2015" name="Proc. Natl. Acad. Sci. U.S.A.">
        <title>Networks of energetic and metabolic interactions define dynamics in microbial communities.</title>
        <authorList>
            <person name="Embree M."/>
            <person name="Liu J.K."/>
            <person name="Al-Bassam M.M."/>
            <person name="Zengler K."/>
        </authorList>
    </citation>
    <scope>NUCLEOTIDE SEQUENCE</scope>
</reference>
<proteinExistence type="predicted"/>
<sequence length="145" mass="16400">MADMGCRHKIYLSGPLFSAGEIAWGRELSSFLRERLANAGVQVIWPYELSINQLEPEEIFGENLRALDRCDLMVAILDGPSVDDGTAWEIGRFFLQGKKVLGIRTDIRKAGESERSRVNLMIEFSCLSISSNIDELYSELERQLD</sequence>
<dbReference type="PANTHER" id="PTHR15364:SF0">
    <property type="entry name" value="2'-DEOXYNUCLEOSIDE 5'-PHOSPHATE N-HYDROLASE 1"/>
    <property type="match status" value="1"/>
</dbReference>
<gene>
    <name evidence="1" type="ORF">ASZ90_014269</name>
</gene>
<dbReference type="PANTHER" id="PTHR15364">
    <property type="entry name" value="2'-DEOXYNUCLEOSIDE 5'-PHOSPHATE N-HYDROLASE 1"/>
    <property type="match status" value="1"/>
</dbReference>
<evidence type="ECO:0000313" key="1">
    <source>
        <dbReference type="EMBL" id="KUG16042.1"/>
    </source>
</evidence>